<organism evidence="1 2">
    <name type="scientific">Pseudomonas syringae pv. actinidiae</name>
    <dbReference type="NCBI Taxonomy" id="103796"/>
    <lineage>
        <taxon>Bacteria</taxon>
        <taxon>Pseudomonadati</taxon>
        <taxon>Pseudomonadota</taxon>
        <taxon>Gammaproteobacteria</taxon>
        <taxon>Pseudomonadales</taxon>
        <taxon>Pseudomonadaceae</taxon>
        <taxon>Pseudomonas</taxon>
        <taxon>Pseudomonas syringae</taxon>
    </lineage>
</organism>
<evidence type="ECO:0000313" key="1">
    <source>
        <dbReference type="EMBL" id="GBH10702.1"/>
    </source>
</evidence>
<dbReference type="EMBL" id="BGJZ01000196">
    <property type="protein sequence ID" value="GBH10702.1"/>
    <property type="molecule type" value="Genomic_DNA"/>
</dbReference>
<protein>
    <submittedName>
        <fullName evidence="1">5,10-methylenetetrahydrofolate reductase</fullName>
    </submittedName>
</protein>
<name>A0A2V0QN97_PSESF</name>
<dbReference type="Proteomes" id="UP000247480">
    <property type="component" value="Unassembled WGS sequence"/>
</dbReference>
<comment type="caution">
    <text evidence="1">The sequence shown here is derived from an EMBL/GenBank/DDBJ whole genome shotgun (WGS) entry which is preliminary data.</text>
</comment>
<evidence type="ECO:0000313" key="2">
    <source>
        <dbReference type="Proteomes" id="UP000247480"/>
    </source>
</evidence>
<dbReference type="AlphaFoldDB" id="A0A2V0QN97"/>
<gene>
    <name evidence="1" type="ORF">KPSA1_04123</name>
</gene>
<accession>A0A2V0QN97</accession>
<sequence>MHVFLRRCFGMFMNDQLMAVKIKVHPLRTGTPLGKPENFTVESPGGGQVIHRDCQVKRRKAHQNSGYFFRIQRRLQRLRGVTAGLTLEPS</sequence>
<proteinExistence type="predicted"/>
<reference evidence="1 2" key="1">
    <citation type="submission" date="2018-04" db="EMBL/GenBank/DDBJ databases">
        <title>Draft genome sequence of Pseudomonas syringae pv. actinidiae biovar 1 strains isolated from kiwifruit in Kagawa prefecture.</title>
        <authorList>
            <person name="Tabuchi M."/>
            <person name="Saito M."/>
            <person name="Fujiwara S."/>
            <person name="Sasa N."/>
            <person name="Akimitsu K."/>
            <person name="Gomi K."/>
            <person name="Konishi-Sugita S."/>
            <person name="Hamano K."/>
            <person name="Kataoka I."/>
        </authorList>
    </citation>
    <scope>NUCLEOTIDE SEQUENCE [LARGE SCALE GENOMIC DNA]</scope>
    <source>
        <strain evidence="1 2">MAFF212206</strain>
    </source>
</reference>